<dbReference type="CTD" id="36383093"/>
<sequence>MNNGLQQKHVTNVLRLAFRQLKWEQFEPSANDFYTFHCMIYNNDNEIHGIIGDISVKINWTNMCSDLNRMLNVFKLFYSLSICPVSINDILSSFKRSLKCLTNLPNWHQLTSKHLEDICEVIFCDTSIDRYQNYSNNFESILYPELLLILKKISQIDMINDFENKSIEEFEERVKKISLYVKILNKLIFCHKICNGYSCENEYMTLFDSVSLWLRKAFDYNNITYYYGYVATNLINLSSAQNENILKDVLKKIKEYISNCDNLFAKPIIPGFQQISITYHSSIALRYEMEIINVLFKYEYLKKNNILFPECDIHFIIEDSILLHLMQNFGSFNEYVNIEWIFGSILDGLVDKQMPHEKRLEFVSALENYLVRCLKSNSVITIEFCIIIYYYLQHLTILIKDVHINSRRQTHLKSAIHILEQFDSKFSSNYIISSFNSMFKKLVSTGVENQFPISTFAKGILLYIKNQKLKNDIRLMVTDKIYKSKLNDFQTLLKSNPVTNKNKTLDIYTLKEYFTEEKTFIDTPEFYIAYFNKIAYILPPNFIK</sequence>
<dbReference type="EMBL" id="LN609530">
    <property type="protein sequence ID" value="CEF70715.1"/>
    <property type="molecule type" value="Genomic_DNA"/>
</dbReference>
<proteinExistence type="predicted"/>
<protein>
    <submittedName>
        <fullName evidence="1 3">Ectopic P granules protein 5 homolog</fullName>
    </submittedName>
</protein>
<evidence type="ECO:0000313" key="2">
    <source>
        <dbReference type="Proteomes" id="UP000035682"/>
    </source>
</evidence>
<evidence type="ECO:0000313" key="1">
    <source>
        <dbReference type="EMBL" id="CEF70715.1"/>
    </source>
</evidence>
<dbReference type="AlphaFoldDB" id="A0A090LLP7"/>
<dbReference type="GeneID" id="36383093"/>
<reference evidence="3" key="2">
    <citation type="submission" date="2020-12" db="UniProtKB">
        <authorList>
            <consortium name="WormBaseParasite"/>
        </authorList>
    </citation>
    <scope>IDENTIFICATION</scope>
</reference>
<keyword evidence="2" id="KW-1185">Reference proteome</keyword>
<reference evidence="1 2" key="1">
    <citation type="submission" date="2014-09" db="EMBL/GenBank/DDBJ databases">
        <authorList>
            <person name="Martin A.A."/>
        </authorList>
    </citation>
    <scope>NUCLEOTIDE SEQUENCE</scope>
    <source>
        <strain evidence="2">ED321</strain>
        <strain evidence="1">ED321 Heterogonic</strain>
    </source>
</reference>
<gene>
    <name evidence="1 3 4" type="ORF">SRAE_X000004600</name>
</gene>
<dbReference type="WormBase" id="SRAE_X000004600">
    <property type="protein sequence ID" value="SRP04674"/>
    <property type="gene ID" value="WBGene00265600"/>
</dbReference>
<dbReference type="Proteomes" id="UP000035682">
    <property type="component" value="Unplaced"/>
</dbReference>
<evidence type="ECO:0000313" key="4">
    <source>
        <dbReference type="WormBase" id="SRAE_X000004600"/>
    </source>
</evidence>
<name>A0A090LLP7_STRRB</name>
<dbReference type="WBParaSite" id="SRAE_X000004600.1">
    <property type="protein sequence ID" value="SRAE_X000004600.1"/>
    <property type="gene ID" value="WBGene00265600"/>
</dbReference>
<evidence type="ECO:0000313" key="3">
    <source>
        <dbReference type="WBParaSite" id="SRAE_X000004600.1"/>
    </source>
</evidence>
<dbReference type="RefSeq" id="XP_024509911.1">
    <property type="nucleotide sequence ID" value="XM_024644342.1"/>
</dbReference>
<accession>A0A090LLP7</accession>
<organism evidence="1">
    <name type="scientific">Strongyloides ratti</name>
    <name type="common">Parasitic roundworm</name>
    <dbReference type="NCBI Taxonomy" id="34506"/>
    <lineage>
        <taxon>Eukaryota</taxon>
        <taxon>Metazoa</taxon>
        <taxon>Ecdysozoa</taxon>
        <taxon>Nematoda</taxon>
        <taxon>Chromadorea</taxon>
        <taxon>Rhabditida</taxon>
        <taxon>Tylenchina</taxon>
        <taxon>Panagrolaimomorpha</taxon>
        <taxon>Strongyloidoidea</taxon>
        <taxon>Strongyloididae</taxon>
        <taxon>Strongyloides</taxon>
    </lineage>
</organism>